<evidence type="ECO:0000313" key="1">
    <source>
        <dbReference type="EMBL" id="TYO93802.1"/>
    </source>
</evidence>
<sequence length="49" mass="5339">MCAKPVYVYTLARLCDAYAGAQALLFGQTFSGKGRVATHADFRRITDIA</sequence>
<protein>
    <submittedName>
        <fullName evidence="1">Uncharacterized protein</fullName>
    </submittedName>
</protein>
<dbReference type="Proteomes" id="UP000323166">
    <property type="component" value="Unassembled WGS sequence"/>
</dbReference>
<keyword evidence="2" id="KW-1185">Reference proteome</keyword>
<dbReference type="AlphaFoldDB" id="A0A5S4ZN71"/>
<dbReference type="EMBL" id="VNHM01000018">
    <property type="protein sequence ID" value="TYO93802.1"/>
    <property type="molecule type" value="Genomic_DNA"/>
</dbReference>
<comment type="caution">
    <text evidence="1">The sequence shown here is derived from an EMBL/GenBank/DDBJ whole genome shotgun (WGS) entry which is preliminary data.</text>
</comment>
<accession>A0A5S4ZN71</accession>
<name>A0A5S4ZN71_9FIRM</name>
<gene>
    <name evidence="1" type="ORF">LX24_02602</name>
</gene>
<proteinExistence type="predicted"/>
<organism evidence="1 2">
    <name type="scientific">Desulfallas thermosapovorans DSM 6562</name>
    <dbReference type="NCBI Taxonomy" id="1121431"/>
    <lineage>
        <taxon>Bacteria</taxon>
        <taxon>Bacillati</taxon>
        <taxon>Bacillota</taxon>
        <taxon>Clostridia</taxon>
        <taxon>Eubacteriales</taxon>
        <taxon>Desulfallaceae</taxon>
        <taxon>Desulfallas</taxon>
    </lineage>
</organism>
<reference evidence="1 2" key="1">
    <citation type="submission" date="2019-07" db="EMBL/GenBank/DDBJ databases">
        <title>Genomic Encyclopedia of Type Strains, Phase I: the one thousand microbial genomes (KMG-I) project.</title>
        <authorList>
            <person name="Kyrpides N."/>
        </authorList>
    </citation>
    <scope>NUCLEOTIDE SEQUENCE [LARGE SCALE GENOMIC DNA]</scope>
    <source>
        <strain evidence="1 2">DSM 6562</strain>
    </source>
</reference>
<evidence type="ECO:0000313" key="2">
    <source>
        <dbReference type="Proteomes" id="UP000323166"/>
    </source>
</evidence>